<evidence type="ECO:0000313" key="11">
    <source>
        <dbReference type="Proteomes" id="UP000054270"/>
    </source>
</evidence>
<feature type="region of interest" description="Disordered" evidence="8">
    <location>
        <begin position="1"/>
        <end position="57"/>
    </location>
</feature>
<dbReference type="GO" id="GO:0005634">
    <property type="term" value="C:nucleus"/>
    <property type="evidence" value="ECO:0007669"/>
    <property type="project" value="UniProtKB-SubCell"/>
</dbReference>
<dbReference type="InterPro" id="IPR027806">
    <property type="entry name" value="HARBI1_dom"/>
</dbReference>
<dbReference type="PANTHER" id="PTHR22930:SF85">
    <property type="entry name" value="GH03217P-RELATED"/>
    <property type="match status" value="1"/>
</dbReference>
<keyword evidence="5" id="KW-0479">Metal-binding</keyword>
<evidence type="ECO:0000256" key="7">
    <source>
        <dbReference type="ARBA" id="ARBA00023242"/>
    </source>
</evidence>
<evidence type="ECO:0000256" key="8">
    <source>
        <dbReference type="SAM" id="MobiDB-lite"/>
    </source>
</evidence>
<dbReference type="Proteomes" id="UP000054270">
    <property type="component" value="Unassembled WGS sequence"/>
</dbReference>
<dbReference type="PANTHER" id="PTHR22930">
    <property type="match status" value="1"/>
</dbReference>
<evidence type="ECO:0000256" key="5">
    <source>
        <dbReference type="ARBA" id="ARBA00022723"/>
    </source>
</evidence>
<evidence type="ECO:0000256" key="4">
    <source>
        <dbReference type="ARBA" id="ARBA00022722"/>
    </source>
</evidence>
<name>A0A0D2KSZ4_HYPSF</name>
<dbReference type="Pfam" id="PF13359">
    <property type="entry name" value="DDE_Tnp_4"/>
    <property type="match status" value="1"/>
</dbReference>
<evidence type="ECO:0000256" key="3">
    <source>
        <dbReference type="ARBA" id="ARBA00006958"/>
    </source>
</evidence>
<organism evidence="10 11">
    <name type="scientific">Hypholoma sublateritium (strain FD-334 SS-4)</name>
    <dbReference type="NCBI Taxonomy" id="945553"/>
    <lineage>
        <taxon>Eukaryota</taxon>
        <taxon>Fungi</taxon>
        <taxon>Dikarya</taxon>
        <taxon>Basidiomycota</taxon>
        <taxon>Agaricomycotina</taxon>
        <taxon>Agaricomycetes</taxon>
        <taxon>Agaricomycetidae</taxon>
        <taxon>Agaricales</taxon>
        <taxon>Agaricineae</taxon>
        <taxon>Strophariaceae</taxon>
        <taxon>Hypholoma</taxon>
    </lineage>
</organism>
<comment type="similarity">
    <text evidence="3">Belongs to the HARBI1 family.</text>
</comment>
<proteinExistence type="inferred from homology"/>
<evidence type="ECO:0000256" key="6">
    <source>
        <dbReference type="ARBA" id="ARBA00022801"/>
    </source>
</evidence>
<feature type="region of interest" description="Disordered" evidence="8">
    <location>
        <begin position="427"/>
        <end position="446"/>
    </location>
</feature>
<feature type="compositionally biased region" description="Acidic residues" evidence="8">
    <location>
        <begin position="35"/>
        <end position="48"/>
    </location>
</feature>
<dbReference type="OMA" id="IRVEHCI"/>
<dbReference type="GO" id="GO:0046872">
    <property type="term" value="F:metal ion binding"/>
    <property type="evidence" value="ECO:0007669"/>
    <property type="project" value="UniProtKB-KW"/>
</dbReference>
<keyword evidence="11" id="KW-1185">Reference proteome</keyword>
<gene>
    <name evidence="10" type="ORF">HYPSUDRAFT_146140</name>
</gene>
<feature type="region of interest" description="Disordered" evidence="8">
    <location>
        <begin position="472"/>
        <end position="498"/>
    </location>
</feature>
<protein>
    <recommendedName>
        <fullName evidence="9">DDE Tnp4 domain-containing protein</fullName>
    </recommendedName>
</protein>
<keyword evidence="4" id="KW-0540">Nuclease</keyword>
<dbReference type="GO" id="GO:0004518">
    <property type="term" value="F:nuclease activity"/>
    <property type="evidence" value="ECO:0007669"/>
    <property type="project" value="UniProtKB-KW"/>
</dbReference>
<feature type="compositionally biased region" description="Acidic residues" evidence="8">
    <location>
        <begin position="10"/>
        <end position="28"/>
    </location>
</feature>
<keyword evidence="6" id="KW-0378">Hydrolase</keyword>
<dbReference type="EMBL" id="KN817599">
    <property type="protein sequence ID" value="KJA17757.1"/>
    <property type="molecule type" value="Genomic_DNA"/>
</dbReference>
<dbReference type="InterPro" id="IPR045249">
    <property type="entry name" value="HARBI1-like"/>
</dbReference>
<dbReference type="GO" id="GO:0016787">
    <property type="term" value="F:hydrolase activity"/>
    <property type="evidence" value="ECO:0007669"/>
    <property type="project" value="UniProtKB-KW"/>
</dbReference>
<reference evidence="11" key="1">
    <citation type="submission" date="2014-04" db="EMBL/GenBank/DDBJ databases">
        <title>Evolutionary Origins and Diversification of the Mycorrhizal Mutualists.</title>
        <authorList>
            <consortium name="DOE Joint Genome Institute"/>
            <consortium name="Mycorrhizal Genomics Consortium"/>
            <person name="Kohler A."/>
            <person name="Kuo A."/>
            <person name="Nagy L.G."/>
            <person name="Floudas D."/>
            <person name="Copeland A."/>
            <person name="Barry K.W."/>
            <person name="Cichocki N."/>
            <person name="Veneault-Fourrey C."/>
            <person name="LaButti K."/>
            <person name="Lindquist E.A."/>
            <person name="Lipzen A."/>
            <person name="Lundell T."/>
            <person name="Morin E."/>
            <person name="Murat C."/>
            <person name="Riley R."/>
            <person name="Ohm R."/>
            <person name="Sun H."/>
            <person name="Tunlid A."/>
            <person name="Henrissat B."/>
            <person name="Grigoriev I.V."/>
            <person name="Hibbett D.S."/>
            <person name="Martin F."/>
        </authorList>
    </citation>
    <scope>NUCLEOTIDE SEQUENCE [LARGE SCALE GENOMIC DNA]</scope>
    <source>
        <strain evidence="11">FD-334 SS-4</strain>
    </source>
</reference>
<dbReference type="AlphaFoldDB" id="A0A0D2KSZ4"/>
<evidence type="ECO:0000313" key="10">
    <source>
        <dbReference type="EMBL" id="KJA17757.1"/>
    </source>
</evidence>
<dbReference type="OrthoDB" id="2408877at2759"/>
<feature type="domain" description="DDE Tnp4" evidence="9">
    <location>
        <begin position="226"/>
        <end position="400"/>
    </location>
</feature>
<evidence type="ECO:0000256" key="1">
    <source>
        <dbReference type="ARBA" id="ARBA00001968"/>
    </source>
</evidence>
<accession>A0A0D2KSZ4</accession>
<evidence type="ECO:0000259" key="9">
    <source>
        <dbReference type="Pfam" id="PF13359"/>
    </source>
</evidence>
<comment type="cofactor">
    <cofactor evidence="1">
        <name>a divalent metal cation</name>
        <dbReference type="ChEBI" id="CHEBI:60240"/>
    </cofactor>
</comment>
<sequence>MPDLAVVYDSESEDEDYEDDEDEPDSDDVSNLLDFDADDEYEDSEEEENTHPSVSGKWQRLRRWVTSEIDRMYNTRYEECRDQLPRGPSYLHHVLMCLKTERADHFRANLRVSPVTFDALASAIETDPVFSNNSQNPQMPVEEQLAITLYRFGHDGNAASLQSVANWAGVGKGTVSVVTRRVMTAILRPGFMKNAVRWPTEAEKEEAKVYVAKHSCHAWRNGWLFVDGTLVPLAMRPEWYGKSYFDRKSRYSLNFQIVSLPNLRIIDFTFGHTGSTHDASAWEATHLVQDHDSLMEENEWIWADSAYPVSNSCYTAYLTATDTTKQINTWIAAPYKAPERNDPDNALFNNHVSILRIRSEHAIGYLKGRFQSLKNLRVHIKDRSSHVLATYWVAACIGIHSFAMQNEAEERRNNGISDDEYHDPFINDGLSTASSGSERGEPAPARAPTRLFLARKFREKLKEKLFRSKVRKAHARARDRRDDMGGYISDAESSSSLD</sequence>
<keyword evidence="7" id="KW-0539">Nucleus</keyword>
<comment type="subcellular location">
    <subcellularLocation>
        <location evidence="2">Nucleus</location>
    </subcellularLocation>
</comment>
<evidence type="ECO:0000256" key="2">
    <source>
        <dbReference type="ARBA" id="ARBA00004123"/>
    </source>
</evidence>